<sequence>MKRHQFQKMRWSLHCQKEERDFQSVC</sequence>
<dbReference type="AlphaFoldDB" id="A0A0E9PT26"/>
<dbReference type="EMBL" id="GBXM01100816">
    <property type="protein sequence ID" value="JAH07761.1"/>
    <property type="molecule type" value="Transcribed_RNA"/>
</dbReference>
<protein>
    <submittedName>
        <fullName evidence="1">Uncharacterized protein</fullName>
    </submittedName>
</protein>
<accession>A0A0E9PT26</accession>
<organism evidence="1">
    <name type="scientific">Anguilla anguilla</name>
    <name type="common">European freshwater eel</name>
    <name type="synonym">Muraena anguilla</name>
    <dbReference type="NCBI Taxonomy" id="7936"/>
    <lineage>
        <taxon>Eukaryota</taxon>
        <taxon>Metazoa</taxon>
        <taxon>Chordata</taxon>
        <taxon>Craniata</taxon>
        <taxon>Vertebrata</taxon>
        <taxon>Euteleostomi</taxon>
        <taxon>Actinopterygii</taxon>
        <taxon>Neopterygii</taxon>
        <taxon>Teleostei</taxon>
        <taxon>Anguilliformes</taxon>
        <taxon>Anguillidae</taxon>
        <taxon>Anguilla</taxon>
    </lineage>
</organism>
<reference evidence="1" key="2">
    <citation type="journal article" date="2015" name="Fish Shellfish Immunol.">
        <title>Early steps in the European eel (Anguilla anguilla)-Vibrio vulnificus interaction in the gills: Role of the RtxA13 toxin.</title>
        <authorList>
            <person name="Callol A."/>
            <person name="Pajuelo D."/>
            <person name="Ebbesson L."/>
            <person name="Teles M."/>
            <person name="MacKenzie S."/>
            <person name="Amaro C."/>
        </authorList>
    </citation>
    <scope>NUCLEOTIDE SEQUENCE</scope>
</reference>
<evidence type="ECO:0000313" key="1">
    <source>
        <dbReference type="EMBL" id="JAH07761.1"/>
    </source>
</evidence>
<proteinExistence type="predicted"/>
<name>A0A0E9PT26_ANGAN</name>
<reference evidence="1" key="1">
    <citation type="submission" date="2014-11" db="EMBL/GenBank/DDBJ databases">
        <authorList>
            <person name="Amaro Gonzalez C."/>
        </authorList>
    </citation>
    <scope>NUCLEOTIDE SEQUENCE</scope>
</reference>